<name>A0AAW8DJD2_9MICC</name>
<dbReference type="AlphaFoldDB" id="A0AAW8DJD2"/>
<keyword evidence="1" id="KW-0812">Transmembrane</keyword>
<evidence type="ECO:0000313" key="6">
    <source>
        <dbReference type="Proteomes" id="UP001242995"/>
    </source>
</evidence>
<dbReference type="EMBL" id="JAUSTF010000001">
    <property type="protein sequence ID" value="MDQ0178656.1"/>
    <property type="molecule type" value="Genomic_DNA"/>
</dbReference>
<evidence type="ECO:0000313" key="3">
    <source>
        <dbReference type="EMBL" id="MDP9905604.1"/>
    </source>
</evidence>
<dbReference type="Proteomes" id="UP001230951">
    <property type="component" value="Unassembled WGS sequence"/>
</dbReference>
<dbReference type="CDD" id="cd06577">
    <property type="entry name" value="PASTA_pknB"/>
    <property type="match status" value="2"/>
</dbReference>
<accession>A0AAW8DJD2</accession>
<comment type="caution">
    <text evidence="3">The sequence shown here is derived from an EMBL/GenBank/DDBJ whole genome shotgun (WGS) entry which is preliminary data.</text>
</comment>
<evidence type="ECO:0000313" key="4">
    <source>
        <dbReference type="EMBL" id="MDQ0178656.1"/>
    </source>
</evidence>
<feature type="domain" description="PASTA" evidence="2">
    <location>
        <begin position="90"/>
        <end position="154"/>
    </location>
</feature>
<dbReference type="Pfam" id="PF08305">
    <property type="entry name" value="NPCBM"/>
    <property type="match status" value="1"/>
</dbReference>
<dbReference type="SUPFAM" id="SSF49785">
    <property type="entry name" value="Galactose-binding domain-like"/>
    <property type="match status" value="1"/>
</dbReference>
<dbReference type="Proteomes" id="UP001242995">
    <property type="component" value="Unassembled WGS sequence"/>
</dbReference>
<protein>
    <recommendedName>
        <fullName evidence="2">PASTA domain-containing protein</fullName>
    </recommendedName>
</protein>
<dbReference type="Pfam" id="PF03793">
    <property type="entry name" value="PASTA"/>
    <property type="match status" value="2"/>
</dbReference>
<feature type="transmembrane region" description="Helical" evidence="1">
    <location>
        <begin position="42"/>
        <end position="67"/>
    </location>
</feature>
<dbReference type="InterPro" id="IPR005543">
    <property type="entry name" value="PASTA_dom"/>
</dbReference>
<evidence type="ECO:0000259" key="2">
    <source>
        <dbReference type="PROSITE" id="PS51178"/>
    </source>
</evidence>
<reference evidence="3 5" key="1">
    <citation type="submission" date="2023-07" db="EMBL/GenBank/DDBJ databases">
        <title>Sorghum-associated microbial communities from plants grown in Nebraska, USA.</title>
        <authorList>
            <person name="Schachtman D."/>
        </authorList>
    </citation>
    <scope>NUCLEOTIDE SEQUENCE</scope>
    <source>
        <strain evidence="3">DS1006</strain>
        <strain evidence="4 5">DS1016</strain>
    </source>
</reference>
<evidence type="ECO:0000313" key="5">
    <source>
        <dbReference type="Proteomes" id="UP001230951"/>
    </source>
</evidence>
<dbReference type="RefSeq" id="WP_306961737.1">
    <property type="nucleotide sequence ID" value="NZ_JAUSRG010000006.1"/>
</dbReference>
<gene>
    <name evidence="3" type="ORF">J2S90_002575</name>
    <name evidence="4" type="ORF">J2S93_000063</name>
</gene>
<proteinExistence type="predicted"/>
<keyword evidence="1" id="KW-1133">Transmembrane helix</keyword>
<dbReference type="InterPro" id="IPR008979">
    <property type="entry name" value="Galactose-bd-like_sf"/>
</dbReference>
<keyword evidence="5" id="KW-1185">Reference proteome</keyword>
<evidence type="ECO:0000256" key="1">
    <source>
        <dbReference type="SAM" id="Phobius"/>
    </source>
</evidence>
<dbReference type="SMART" id="SM00740">
    <property type="entry name" value="PASTA"/>
    <property type="match status" value="2"/>
</dbReference>
<dbReference type="InterPro" id="IPR013222">
    <property type="entry name" value="Glyco_hyd_98_carb-bd"/>
</dbReference>
<dbReference type="Gene3D" id="3.30.10.20">
    <property type="match status" value="2"/>
</dbReference>
<organism evidence="3 6">
    <name type="scientific">Arthrobacter bambusae</name>
    <dbReference type="NCBI Taxonomy" id="1338426"/>
    <lineage>
        <taxon>Bacteria</taxon>
        <taxon>Bacillati</taxon>
        <taxon>Actinomycetota</taxon>
        <taxon>Actinomycetes</taxon>
        <taxon>Micrococcales</taxon>
        <taxon>Micrococcaceae</taxon>
        <taxon>Arthrobacter</taxon>
    </lineage>
</organism>
<dbReference type="PROSITE" id="PS51178">
    <property type="entry name" value="PASTA"/>
    <property type="match status" value="2"/>
</dbReference>
<dbReference type="InterPro" id="IPR038637">
    <property type="entry name" value="NPCBM_sf"/>
</dbReference>
<dbReference type="EMBL" id="JAUSRG010000006">
    <property type="protein sequence ID" value="MDP9905604.1"/>
    <property type="molecule type" value="Genomic_DNA"/>
</dbReference>
<dbReference type="Gene3D" id="2.60.120.1060">
    <property type="entry name" value="NPCBM/NEW2 domain"/>
    <property type="match status" value="1"/>
</dbReference>
<sequence>MTTESQGDLPPKTHGNAFRRIIRGIRPATNNSEPRKRRLPRWVSLTGAVSMLCVACLFVGLILGWVLRGSLFTDESVATDKPSQSPGVEAKATLPMPDVRGLSEADARQVLADAGYDASIVKVSKTPSVVSAGTVAAQDPVAGTMQPVSITLSLPSPAVMPEIVGKDVGEASKSLAALGAQPIVKRIFDAKAGPGSVISTDPASGSPLTAAPTLTVASTPASSPLSALKGTGSCGSVTSGSVNGTAITTGVRCAGYSKEETTFWILGRGLSRLKGVVGIDDSSNSKARVKVTITADGKPLVDQEISYGQSVNLDADVSGVLRLELKVSDANAGTGSNSSSNETPYLTIGNAVLLGSEEAVAALGLTP</sequence>
<feature type="domain" description="PASTA" evidence="2">
    <location>
        <begin position="156"/>
        <end position="218"/>
    </location>
</feature>
<keyword evidence="1" id="KW-0472">Membrane</keyword>